<dbReference type="InterPro" id="IPR029787">
    <property type="entry name" value="Nucleotide_cyclase"/>
</dbReference>
<dbReference type="Gene3D" id="3.30.450.20">
    <property type="entry name" value="PAS domain"/>
    <property type="match status" value="1"/>
</dbReference>
<sequence>MEELQRLQELASRYARLTDLSFDPVIIYTQDARIRFVNDRGLNMLKGTRDQAIGKSIFGFVLPEYWDALKQRIEYMIKEGNQTSPTEIRIRNSENEILDVEVTGVAIPYEGEQAILALIRDVTARKKYERDIEHWAYHDELTGLPNRRWFDHHALRLMQQCEEDGYSVGLMFIDFDDFKHVNDSFGHQLGDLMLQEIAKRLVEYTSERRIVIRMSGDEFMFILLDVENQDELIRWSERILSKFRVPFLLMDTPIHSTCSIGMAYFTERGTTAQKLLKSADIALHHAKLQRNCAVMFKPQMEQLSVNRLTIIDELHKALEHGWFELHYQPQIDLRTGAIRGTEALIRMNHPAKGMLSPAYFIPTAETSSLMIPIGEWILQEACRQNMDWQKQGLRSMTVSVNVAICQFQEEAFTDKVIRALELSGMPAELLELEITESCAADSARLEQVLQKLKPLGVQVSIDDFGTGYSSLSQLSQVSIDKLKIDRSFILQMMEHKKSENLVKAMITMAHNLQIQVVAEGMEAVEQVEMLRMWGCDTAQGFYFSRPIPADKLLAAYRE</sequence>
<dbReference type="AlphaFoldDB" id="A0A3D9JNW5"/>
<dbReference type="InterPro" id="IPR000014">
    <property type="entry name" value="PAS"/>
</dbReference>
<dbReference type="InterPro" id="IPR035965">
    <property type="entry name" value="PAS-like_dom_sf"/>
</dbReference>
<dbReference type="PANTHER" id="PTHR44757:SF2">
    <property type="entry name" value="BIOFILM ARCHITECTURE MAINTENANCE PROTEIN MBAA"/>
    <property type="match status" value="1"/>
</dbReference>
<dbReference type="InterPro" id="IPR035919">
    <property type="entry name" value="EAL_sf"/>
</dbReference>
<dbReference type="PROSITE" id="PS50112">
    <property type="entry name" value="PAS"/>
    <property type="match status" value="1"/>
</dbReference>
<dbReference type="CDD" id="cd01949">
    <property type="entry name" value="GGDEF"/>
    <property type="match status" value="1"/>
</dbReference>
<dbReference type="CDD" id="cd01948">
    <property type="entry name" value="EAL"/>
    <property type="match status" value="1"/>
</dbReference>
<reference evidence="4 5" key="1">
    <citation type="submission" date="2018-07" db="EMBL/GenBank/DDBJ databases">
        <title>Genomic Encyclopedia of Type Strains, Phase III (KMG-III): the genomes of soil and plant-associated and newly described type strains.</title>
        <authorList>
            <person name="Whitman W."/>
        </authorList>
    </citation>
    <scope>NUCLEOTIDE SEQUENCE [LARGE SCALE GENOMIC DNA]</scope>
    <source>
        <strain evidence="4 5">CECT 7287</strain>
    </source>
</reference>
<dbReference type="Gene3D" id="3.20.20.450">
    <property type="entry name" value="EAL domain"/>
    <property type="match status" value="1"/>
</dbReference>
<evidence type="ECO:0000259" key="2">
    <source>
        <dbReference type="PROSITE" id="PS50883"/>
    </source>
</evidence>
<dbReference type="PROSITE" id="PS50887">
    <property type="entry name" value="GGDEF"/>
    <property type="match status" value="1"/>
</dbReference>
<feature type="domain" description="PAS" evidence="1">
    <location>
        <begin position="10"/>
        <end position="80"/>
    </location>
</feature>
<dbReference type="InterPro" id="IPR043128">
    <property type="entry name" value="Rev_trsase/Diguanyl_cyclase"/>
</dbReference>
<dbReference type="SUPFAM" id="SSF55073">
    <property type="entry name" value="Nucleotide cyclase"/>
    <property type="match status" value="1"/>
</dbReference>
<dbReference type="PANTHER" id="PTHR44757">
    <property type="entry name" value="DIGUANYLATE CYCLASE DGCP"/>
    <property type="match status" value="1"/>
</dbReference>
<dbReference type="NCBIfam" id="TIGR00254">
    <property type="entry name" value="GGDEF"/>
    <property type="match status" value="1"/>
</dbReference>
<dbReference type="NCBIfam" id="TIGR00229">
    <property type="entry name" value="sensory_box"/>
    <property type="match status" value="1"/>
</dbReference>
<dbReference type="Proteomes" id="UP000256977">
    <property type="component" value="Unassembled WGS sequence"/>
</dbReference>
<evidence type="ECO:0000259" key="3">
    <source>
        <dbReference type="PROSITE" id="PS50887"/>
    </source>
</evidence>
<name>A0A3D9JNW5_9BACL</name>
<feature type="domain" description="EAL" evidence="2">
    <location>
        <begin position="307"/>
        <end position="558"/>
    </location>
</feature>
<dbReference type="SMART" id="SM00052">
    <property type="entry name" value="EAL"/>
    <property type="match status" value="1"/>
</dbReference>
<dbReference type="SMART" id="SM00267">
    <property type="entry name" value="GGDEF"/>
    <property type="match status" value="1"/>
</dbReference>
<protein>
    <submittedName>
        <fullName evidence="4">PAS domain S-box-containing protein/diguanylate cyclase (GGDEF)-like protein</fullName>
    </submittedName>
</protein>
<proteinExistence type="predicted"/>
<dbReference type="InterPro" id="IPR000160">
    <property type="entry name" value="GGDEF_dom"/>
</dbReference>
<dbReference type="Gene3D" id="3.30.70.270">
    <property type="match status" value="1"/>
</dbReference>
<keyword evidence="5" id="KW-1185">Reference proteome</keyword>
<dbReference type="SUPFAM" id="SSF141868">
    <property type="entry name" value="EAL domain-like"/>
    <property type="match status" value="1"/>
</dbReference>
<dbReference type="CDD" id="cd00130">
    <property type="entry name" value="PAS"/>
    <property type="match status" value="1"/>
</dbReference>
<dbReference type="Pfam" id="PF00563">
    <property type="entry name" value="EAL"/>
    <property type="match status" value="1"/>
</dbReference>
<dbReference type="Pfam" id="PF00990">
    <property type="entry name" value="GGDEF"/>
    <property type="match status" value="1"/>
</dbReference>
<dbReference type="SUPFAM" id="SSF55785">
    <property type="entry name" value="PYP-like sensor domain (PAS domain)"/>
    <property type="match status" value="1"/>
</dbReference>
<organism evidence="4 5">
    <name type="scientific">Cohnella phaseoli</name>
    <dbReference type="NCBI Taxonomy" id="456490"/>
    <lineage>
        <taxon>Bacteria</taxon>
        <taxon>Bacillati</taxon>
        <taxon>Bacillota</taxon>
        <taxon>Bacilli</taxon>
        <taxon>Bacillales</taxon>
        <taxon>Paenibacillaceae</taxon>
        <taxon>Cohnella</taxon>
    </lineage>
</organism>
<dbReference type="SMART" id="SM00091">
    <property type="entry name" value="PAS"/>
    <property type="match status" value="1"/>
</dbReference>
<dbReference type="InterPro" id="IPR052155">
    <property type="entry name" value="Biofilm_reg_signaling"/>
</dbReference>
<dbReference type="EMBL" id="QRDZ01000016">
    <property type="protein sequence ID" value="RED75247.1"/>
    <property type="molecule type" value="Genomic_DNA"/>
</dbReference>
<evidence type="ECO:0000259" key="1">
    <source>
        <dbReference type="PROSITE" id="PS50112"/>
    </source>
</evidence>
<evidence type="ECO:0000313" key="5">
    <source>
        <dbReference type="Proteomes" id="UP000256977"/>
    </source>
</evidence>
<feature type="domain" description="GGDEF" evidence="3">
    <location>
        <begin position="166"/>
        <end position="298"/>
    </location>
</feature>
<gene>
    <name evidence="4" type="ORF">DFP98_11649</name>
</gene>
<evidence type="ECO:0000313" key="4">
    <source>
        <dbReference type="EMBL" id="RED75247.1"/>
    </source>
</evidence>
<dbReference type="PROSITE" id="PS50883">
    <property type="entry name" value="EAL"/>
    <property type="match status" value="1"/>
</dbReference>
<dbReference type="Pfam" id="PF13426">
    <property type="entry name" value="PAS_9"/>
    <property type="match status" value="1"/>
</dbReference>
<dbReference type="InterPro" id="IPR001633">
    <property type="entry name" value="EAL_dom"/>
</dbReference>
<accession>A0A3D9JNW5</accession>
<comment type="caution">
    <text evidence="4">The sequence shown here is derived from an EMBL/GenBank/DDBJ whole genome shotgun (WGS) entry which is preliminary data.</text>
</comment>
<dbReference type="RefSeq" id="WP_220377136.1">
    <property type="nucleotide sequence ID" value="NZ_QRDZ01000016.1"/>
</dbReference>